<dbReference type="EMBL" id="CP049257">
    <property type="protein sequence ID" value="QIG44340.1"/>
    <property type="molecule type" value="Genomic_DNA"/>
</dbReference>
<gene>
    <name evidence="2" type="ORF">G5V58_17540</name>
</gene>
<reference evidence="2 3" key="1">
    <citation type="submission" date="2020-02" db="EMBL/GenBank/DDBJ databases">
        <title>Full genome sequence of Nocardioides sp. R-3366.</title>
        <authorList>
            <person name="Im W.-T."/>
        </authorList>
    </citation>
    <scope>NUCLEOTIDE SEQUENCE [LARGE SCALE GENOMIC DNA]</scope>
    <source>
        <strain evidence="2 3">R-3366</strain>
    </source>
</reference>
<sequence>MLEHVADPLGIILRRDALAVGFNDNHLARARRDGSIVRLRQGLYVLGSSWASADPATRHRMLVAGVLRLYRNTVAASHQSACVLQGGPMWGLELSHAHVTNLAGVGERRAARVTHHRGECRVGDLTRSEGLWVTSPLRTALDTASLAGRDAGVCVLDWYLNRGLVTRHELGVGLDRKVDWPGSLPLQLAVRLCDARSESVGESRTRLLCVDRRLPLPDLQFEVFHPSGRLAGRTDFAWPAYGLLGEFDGVGKYTRTRRLGETVVDAVLREKAREDLLRELTGWRMIRFVWADLDTPAATAARIGRAMHRAAA</sequence>
<feature type="domain" description="AbiEi antitoxin N-terminal" evidence="1">
    <location>
        <begin position="5"/>
        <end position="46"/>
    </location>
</feature>
<accession>A0A6G6WH09</accession>
<evidence type="ECO:0000313" key="2">
    <source>
        <dbReference type="EMBL" id="QIG44340.1"/>
    </source>
</evidence>
<dbReference type="InterPro" id="IPR025159">
    <property type="entry name" value="AbiEi_N"/>
</dbReference>
<proteinExistence type="predicted"/>
<evidence type="ECO:0000259" key="1">
    <source>
        <dbReference type="Pfam" id="PF13338"/>
    </source>
</evidence>
<protein>
    <submittedName>
        <fullName evidence="2">Type IV toxin-antitoxin system AbiEi family antitoxin domain-containing protein</fullName>
    </submittedName>
</protein>
<dbReference type="RefSeq" id="WP_165235575.1">
    <property type="nucleotide sequence ID" value="NZ_CP049257.1"/>
</dbReference>
<dbReference type="Pfam" id="PF13338">
    <property type="entry name" value="AbiEi_4"/>
    <property type="match status" value="1"/>
</dbReference>
<dbReference type="Proteomes" id="UP000502996">
    <property type="component" value="Chromosome"/>
</dbReference>
<dbReference type="AlphaFoldDB" id="A0A6G6WH09"/>
<evidence type="ECO:0000313" key="3">
    <source>
        <dbReference type="Proteomes" id="UP000502996"/>
    </source>
</evidence>
<organism evidence="2 3">
    <name type="scientific">Nocardioides anomalus</name>
    <dbReference type="NCBI Taxonomy" id="2712223"/>
    <lineage>
        <taxon>Bacteria</taxon>
        <taxon>Bacillati</taxon>
        <taxon>Actinomycetota</taxon>
        <taxon>Actinomycetes</taxon>
        <taxon>Propionibacteriales</taxon>
        <taxon>Nocardioidaceae</taxon>
        <taxon>Nocardioides</taxon>
    </lineage>
</organism>
<keyword evidence="3" id="KW-1185">Reference proteome</keyword>
<dbReference type="KEGG" id="nano:G5V58_17540"/>
<name>A0A6G6WH09_9ACTN</name>